<keyword evidence="1" id="KW-0472">Membrane</keyword>
<keyword evidence="1" id="KW-1133">Transmembrane helix</keyword>
<proteinExistence type="predicted"/>
<comment type="caution">
    <text evidence="2">The sequence shown here is derived from an EMBL/GenBank/DDBJ whole genome shotgun (WGS) entry which is preliminary data.</text>
</comment>
<accession>A0A841KCI1</accession>
<keyword evidence="1" id="KW-0812">Transmembrane</keyword>
<feature type="transmembrane region" description="Helical" evidence="1">
    <location>
        <begin position="6"/>
        <end position="28"/>
    </location>
</feature>
<dbReference type="RefSeq" id="WP_052394930.1">
    <property type="nucleotide sequence ID" value="NZ_JACHET010000001.1"/>
</dbReference>
<evidence type="ECO:0000313" key="2">
    <source>
        <dbReference type="EMBL" id="MBB6182882.1"/>
    </source>
</evidence>
<organism evidence="2 3">
    <name type="scientific">Oleiagrimonas soli</name>
    <dbReference type="NCBI Taxonomy" id="1543381"/>
    <lineage>
        <taxon>Bacteria</taxon>
        <taxon>Pseudomonadati</taxon>
        <taxon>Pseudomonadota</taxon>
        <taxon>Gammaproteobacteria</taxon>
        <taxon>Lysobacterales</taxon>
        <taxon>Rhodanobacteraceae</taxon>
        <taxon>Oleiagrimonas</taxon>
    </lineage>
</organism>
<dbReference type="AlphaFoldDB" id="A0A841KCI1"/>
<evidence type="ECO:0000256" key="1">
    <source>
        <dbReference type="SAM" id="Phobius"/>
    </source>
</evidence>
<dbReference type="OrthoDB" id="5958251at2"/>
<gene>
    <name evidence="2" type="ORF">HNQ86_000227</name>
</gene>
<name>A0A841KCI1_9GAMM</name>
<evidence type="ECO:0000313" key="3">
    <source>
        <dbReference type="Proteomes" id="UP000560000"/>
    </source>
</evidence>
<dbReference type="EMBL" id="JACHET010000001">
    <property type="protein sequence ID" value="MBB6182882.1"/>
    <property type="molecule type" value="Genomic_DNA"/>
</dbReference>
<reference evidence="2 3" key="1">
    <citation type="submission" date="2020-08" db="EMBL/GenBank/DDBJ databases">
        <title>Genomic Encyclopedia of Type Strains, Phase IV (KMG-IV): sequencing the most valuable type-strain genomes for metagenomic binning, comparative biology and taxonomic classification.</title>
        <authorList>
            <person name="Goeker M."/>
        </authorList>
    </citation>
    <scope>NUCLEOTIDE SEQUENCE [LARGE SCALE GENOMIC DNA]</scope>
    <source>
        <strain evidence="2 3">DSM 107085</strain>
    </source>
</reference>
<protein>
    <submittedName>
        <fullName evidence="2">Uncharacterized protein</fullName>
    </submittedName>
</protein>
<dbReference type="Proteomes" id="UP000560000">
    <property type="component" value="Unassembled WGS sequence"/>
</dbReference>
<sequence length="111" mass="13192">MNTTPMLGMLYILLLIAGACGFGMHLYAQWRFARIMRERYADKWRIIACPDQGRASRMRTWARLQQVLRSNVPELFEDAELTRWHRIWRYAPWLAWPCWIGVLVIQATTAH</sequence>